<gene>
    <name evidence="6" type="ORF">SPPG_01067</name>
</gene>
<proteinExistence type="inferred from homology"/>
<dbReference type="PANTHER" id="PTHR12469:SF2">
    <property type="entry name" value="SUCCINATE DEHYDROGENASE ASSEMBLY FACTOR 2, MITOCHONDRIAL"/>
    <property type="match status" value="1"/>
</dbReference>
<dbReference type="FunCoup" id="A0A0L0HQD4">
    <property type="interactions" value="338"/>
</dbReference>
<reference evidence="6 7" key="1">
    <citation type="submission" date="2009-08" db="EMBL/GenBank/DDBJ databases">
        <title>The Genome Sequence of Spizellomyces punctatus strain DAOM BR117.</title>
        <authorList>
            <consortium name="The Broad Institute Genome Sequencing Platform"/>
            <person name="Russ C."/>
            <person name="Cuomo C."/>
            <person name="Shea T."/>
            <person name="Young S.K."/>
            <person name="Zeng Q."/>
            <person name="Koehrsen M."/>
            <person name="Haas B."/>
            <person name="Borodovsky M."/>
            <person name="Guigo R."/>
            <person name="Alvarado L."/>
            <person name="Berlin A."/>
            <person name="Bochicchio J."/>
            <person name="Borenstein D."/>
            <person name="Chapman S."/>
            <person name="Chen Z."/>
            <person name="Engels R."/>
            <person name="Freedman E."/>
            <person name="Gellesch M."/>
            <person name="Goldberg J."/>
            <person name="Griggs A."/>
            <person name="Gujja S."/>
            <person name="Heiman D."/>
            <person name="Hepburn T."/>
            <person name="Howarth C."/>
            <person name="Jen D."/>
            <person name="Larson L."/>
            <person name="Lewis B."/>
            <person name="Mehta T."/>
            <person name="Park D."/>
            <person name="Pearson M."/>
            <person name="Roberts A."/>
            <person name="Saif S."/>
            <person name="Shenoy N."/>
            <person name="Sisk P."/>
            <person name="Stolte C."/>
            <person name="Sykes S."/>
            <person name="Thomson T."/>
            <person name="Walk T."/>
            <person name="White J."/>
            <person name="Yandava C."/>
            <person name="Burger G."/>
            <person name="Gray M.W."/>
            <person name="Holland P.W.H."/>
            <person name="King N."/>
            <person name="Lang F.B.F."/>
            <person name="Roger A.J."/>
            <person name="Ruiz-Trillo I."/>
            <person name="Lander E."/>
            <person name="Nusbaum C."/>
        </authorList>
    </citation>
    <scope>NUCLEOTIDE SEQUENCE [LARGE SCALE GENOMIC DNA]</scope>
    <source>
        <strain evidence="6 7">DAOM BR117</strain>
    </source>
</reference>
<protein>
    <recommendedName>
        <fullName evidence="4">Succinate dehydrogenase assembly factor 2, mitochondrial</fullName>
        <shortName evidence="4">SDH assembly factor 2</shortName>
        <shortName evidence="4">SDHAF2</shortName>
    </recommendedName>
</protein>
<dbReference type="GeneID" id="27684756"/>
<dbReference type="STRING" id="645134.A0A0L0HQD4"/>
<dbReference type="OrthoDB" id="284292at2759"/>
<organism evidence="6 7">
    <name type="scientific">Spizellomyces punctatus (strain DAOM BR117)</name>
    <dbReference type="NCBI Taxonomy" id="645134"/>
    <lineage>
        <taxon>Eukaryota</taxon>
        <taxon>Fungi</taxon>
        <taxon>Fungi incertae sedis</taxon>
        <taxon>Chytridiomycota</taxon>
        <taxon>Chytridiomycota incertae sedis</taxon>
        <taxon>Chytridiomycetes</taxon>
        <taxon>Spizellomycetales</taxon>
        <taxon>Spizellomycetaceae</taxon>
        <taxon>Spizellomyces</taxon>
    </lineage>
</organism>
<dbReference type="EMBL" id="KQ257451">
    <property type="protein sequence ID" value="KND03591.1"/>
    <property type="molecule type" value="Genomic_DNA"/>
</dbReference>
<dbReference type="InterPro" id="IPR028882">
    <property type="entry name" value="SDHAF2"/>
</dbReference>
<dbReference type="GO" id="GO:0005759">
    <property type="term" value="C:mitochondrial matrix"/>
    <property type="evidence" value="ECO:0007669"/>
    <property type="project" value="UniProtKB-SubCell"/>
</dbReference>
<dbReference type="RefSeq" id="XP_016611630.1">
    <property type="nucleotide sequence ID" value="XM_016749388.1"/>
</dbReference>
<evidence type="ECO:0000256" key="3">
    <source>
        <dbReference type="ARBA" id="ARBA00023186"/>
    </source>
</evidence>
<dbReference type="HAMAP" id="MF_03057">
    <property type="entry name" value="SDHAF2"/>
    <property type="match status" value="1"/>
</dbReference>
<evidence type="ECO:0000256" key="1">
    <source>
        <dbReference type="ARBA" id="ARBA00004305"/>
    </source>
</evidence>
<keyword evidence="2 4" id="KW-0496">Mitochondrion</keyword>
<dbReference type="InterPro" id="IPR036714">
    <property type="entry name" value="SDH_sf"/>
</dbReference>
<dbReference type="InterPro" id="IPR005631">
    <property type="entry name" value="SDH"/>
</dbReference>
<dbReference type="Gene3D" id="1.10.150.250">
    <property type="entry name" value="Flavinator of succinate dehydrogenase"/>
    <property type="match status" value="1"/>
</dbReference>
<evidence type="ECO:0000313" key="6">
    <source>
        <dbReference type="EMBL" id="KND03591.1"/>
    </source>
</evidence>
<dbReference type="InParanoid" id="A0A0L0HQD4"/>
<dbReference type="GO" id="GO:0006099">
    <property type="term" value="P:tricarboxylic acid cycle"/>
    <property type="evidence" value="ECO:0007669"/>
    <property type="project" value="EnsemblFungi"/>
</dbReference>
<comment type="subunit">
    <text evidence="4">Interacts with the flavoprotein subunit within the SDH catalytic dimer.</text>
</comment>
<dbReference type="Pfam" id="PF03937">
    <property type="entry name" value="Sdh5"/>
    <property type="match status" value="1"/>
</dbReference>
<dbReference type="VEuPathDB" id="FungiDB:SPPG_01067"/>
<dbReference type="GO" id="GO:0006121">
    <property type="term" value="P:mitochondrial electron transport, succinate to ubiquinone"/>
    <property type="evidence" value="ECO:0007669"/>
    <property type="project" value="UniProtKB-UniRule"/>
</dbReference>
<sequence length="168" mass="19219">MIHKAAVRCLTGRLRTRILAAPSCTLRAFATSTSDFPDWSRKPPAPDSAENPDYLPNIAVPRPIRPATEATSTKRARLVYASRKRGILETDLLLSTFAGEHLSELSREELEEYDNLLEENDWDIYYWVTGTEGKIVPERVQQMKVFPKIVEHAKNRGRKILRMPDLKE</sequence>
<accession>A0A0L0HQD4</accession>
<dbReference type="Proteomes" id="UP000053201">
    <property type="component" value="Unassembled WGS sequence"/>
</dbReference>
<evidence type="ECO:0000313" key="7">
    <source>
        <dbReference type="Proteomes" id="UP000053201"/>
    </source>
</evidence>
<dbReference type="eggNOG" id="KOG3326">
    <property type="taxonomic scope" value="Eukaryota"/>
</dbReference>
<feature type="region of interest" description="Disordered" evidence="5">
    <location>
        <begin position="34"/>
        <end position="60"/>
    </location>
</feature>
<comment type="function">
    <text evidence="4">Plays an essential role in the assembly of succinate dehydrogenase (SDH), an enzyme complex (also referred to as respiratory complex II) that is a component of both the tricarboxylic acid (TCA) cycle and the mitochondrial electron transport chain, and which couples the oxidation of succinate to fumarate with the reduction of ubiquinone (coenzyme Q) to ubiquinol. Required for flavinylation (covalent attachment of FAD) of the flavoprotein subunit of the SDH catalytic dimer.</text>
</comment>
<dbReference type="PANTHER" id="PTHR12469">
    <property type="entry name" value="PROTEIN EMI5 HOMOLOG, MITOCHONDRIAL"/>
    <property type="match status" value="1"/>
</dbReference>
<evidence type="ECO:0000256" key="2">
    <source>
        <dbReference type="ARBA" id="ARBA00023128"/>
    </source>
</evidence>
<keyword evidence="7" id="KW-1185">Reference proteome</keyword>
<evidence type="ECO:0000256" key="4">
    <source>
        <dbReference type="HAMAP-Rule" id="MF_03057"/>
    </source>
</evidence>
<comment type="similarity">
    <text evidence="4">Belongs to the SDHAF2 family.</text>
</comment>
<dbReference type="SUPFAM" id="SSF109910">
    <property type="entry name" value="YgfY-like"/>
    <property type="match status" value="1"/>
</dbReference>
<keyword evidence="3 4" id="KW-0143">Chaperone</keyword>
<evidence type="ECO:0000256" key="5">
    <source>
        <dbReference type="SAM" id="MobiDB-lite"/>
    </source>
</evidence>
<dbReference type="FunFam" id="1.10.150.250:FF:000002">
    <property type="entry name" value="Succinate dehydrogenase assembly factor 2, mitochondrial"/>
    <property type="match status" value="1"/>
</dbReference>
<dbReference type="GO" id="GO:0034553">
    <property type="term" value="P:mitochondrial respiratory chain complex II assembly"/>
    <property type="evidence" value="ECO:0007669"/>
    <property type="project" value="EnsemblFungi"/>
</dbReference>
<dbReference type="OMA" id="YGKPQNP"/>
<name>A0A0L0HQD4_SPIPD</name>
<comment type="subcellular location">
    <subcellularLocation>
        <location evidence="1 4">Mitochondrion matrix</location>
    </subcellularLocation>
</comment>
<dbReference type="AlphaFoldDB" id="A0A0L0HQD4"/>